<proteinExistence type="predicted"/>
<dbReference type="Proteomes" id="UP000694005">
    <property type="component" value="Chromosome A03"/>
</dbReference>
<gene>
    <name evidence="2" type="ORF">BRAPAZ1V2_A03P39070.2</name>
</gene>
<feature type="transmembrane region" description="Helical" evidence="1">
    <location>
        <begin position="6"/>
        <end position="24"/>
    </location>
</feature>
<evidence type="ECO:0000313" key="3">
    <source>
        <dbReference type="Proteomes" id="UP000694005"/>
    </source>
</evidence>
<evidence type="ECO:0000256" key="1">
    <source>
        <dbReference type="SAM" id="Phobius"/>
    </source>
</evidence>
<name>A0A8D9GL87_BRACM</name>
<dbReference type="Gramene" id="A03p39070.2_BraZ1">
    <property type="protein sequence ID" value="A03p39070.2_BraZ1.CDS"/>
    <property type="gene ID" value="A03g39070.2_BraZ1"/>
</dbReference>
<dbReference type="AlphaFoldDB" id="A0A8D9GL87"/>
<keyword evidence="1" id="KW-1133">Transmembrane helix</keyword>
<sequence length="134" mass="15603">MDVVASVTISVAILVVSWWTWRTLKLVWYRPKMLESYLRRQGLSGTPYTPLVGDLKRNFSMMMEAKSKPIKLTDDISPRVVPFPFEMLKNHVKYTDKYNLLSAKKRKVIDVRYMPINIAPHKLKFASCATWHAT</sequence>
<keyword evidence="1" id="KW-0812">Transmembrane</keyword>
<reference evidence="2 3" key="1">
    <citation type="submission" date="2021-07" db="EMBL/GenBank/DDBJ databases">
        <authorList>
            <consortium name="Genoscope - CEA"/>
            <person name="William W."/>
        </authorList>
    </citation>
    <scope>NUCLEOTIDE SEQUENCE [LARGE SCALE GENOMIC DNA]</scope>
</reference>
<accession>A0A8D9GL87</accession>
<keyword evidence="1" id="KW-0472">Membrane</keyword>
<evidence type="ECO:0008006" key="4">
    <source>
        <dbReference type="Google" id="ProtNLM"/>
    </source>
</evidence>
<evidence type="ECO:0000313" key="2">
    <source>
        <dbReference type="EMBL" id="CAG7882564.1"/>
    </source>
</evidence>
<organism evidence="2 3">
    <name type="scientific">Brassica campestris</name>
    <name type="common">Field mustard</name>
    <dbReference type="NCBI Taxonomy" id="3711"/>
    <lineage>
        <taxon>Eukaryota</taxon>
        <taxon>Viridiplantae</taxon>
        <taxon>Streptophyta</taxon>
        <taxon>Embryophyta</taxon>
        <taxon>Tracheophyta</taxon>
        <taxon>Spermatophyta</taxon>
        <taxon>Magnoliopsida</taxon>
        <taxon>eudicotyledons</taxon>
        <taxon>Gunneridae</taxon>
        <taxon>Pentapetalae</taxon>
        <taxon>rosids</taxon>
        <taxon>malvids</taxon>
        <taxon>Brassicales</taxon>
        <taxon>Brassicaceae</taxon>
        <taxon>Brassiceae</taxon>
        <taxon>Brassica</taxon>
    </lineage>
</organism>
<protein>
    <recommendedName>
        <fullName evidence="4">Cytochrome P450</fullName>
    </recommendedName>
</protein>
<dbReference type="EMBL" id="LS974619">
    <property type="protein sequence ID" value="CAG7882564.1"/>
    <property type="molecule type" value="Genomic_DNA"/>
</dbReference>